<evidence type="ECO:0000313" key="4">
    <source>
        <dbReference type="Proteomes" id="UP001184230"/>
    </source>
</evidence>
<comment type="caution">
    <text evidence="3">The sequence shown here is derived from an EMBL/GenBank/DDBJ whole genome shotgun (WGS) entry which is preliminary data.</text>
</comment>
<sequence length="80" mass="8738">MSSAASTSLDNLHSGLQPLHREPPEGDRVTTFLQSVLSQTANRSAEIWHKLSRKTQILLVALSMTFTSFALSMIVAALAR</sequence>
<protein>
    <submittedName>
        <fullName evidence="3">Uncharacterized protein</fullName>
    </submittedName>
</protein>
<name>A0ABU1NM11_9BURK</name>
<proteinExistence type="predicted"/>
<dbReference type="EMBL" id="JAVDRF010000016">
    <property type="protein sequence ID" value="MDR6539392.1"/>
    <property type="molecule type" value="Genomic_DNA"/>
</dbReference>
<dbReference type="RefSeq" id="WP_309907039.1">
    <property type="nucleotide sequence ID" value="NZ_JAVDRF010000016.1"/>
</dbReference>
<evidence type="ECO:0000256" key="2">
    <source>
        <dbReference type="SAM" id="Phobius"/>
    </source>
</evidence>
<accession>A0ABU1NM11</accession>
<evidence type="ECO:0000256" key="1">
    <source>
        <dbReference type="SAM" id="MobiDB-lite"/>
    </source>
</evidence>
<dbReference type="Proteomes" id="UP001184230">
    <property type="component" value="Unassembled WGS sequence"/>
</dbReference>
<evidence type="ECO:0000313" key="3">
    <source>
        <dbReference type="EMBL" id="MDR6539392.1"/>
    </source>
</evidence>
<feature type="region of interest" description="Disordered" evidence="1">
    <location>
        <begin position="1"/>
        <end position="26"/>
    </location>
</feature>
<feature type="transmembrane region" description="Helical" evidence="2">
    <location>
        <begin position="57"/>
        <end position="79"/>
    </location>
</feature>
<keyword evidence="4" id="KW-1185">Reference proteome</keyword>
<keyword evidence="2" id="KW-1133">Transmembrane helix</keyword>
<organism evidence="3 4">
    <name type="scientific">Variovorax soli</name>
    <dbReference type="NCBI Taxonomy" id="376815"/>
    <lineage>
        <taxon>Bacteria</taxon>
        <taxon>Pseudomonadati</taxon>
        <taxon>Pseudomonadota</taxon>
        <taxon>Betaproteobacteria</taxon>
        <taxon>Burkholderiales</taxon>
        <taxon>Comamonadaceae</taxon>
        <taxon>Variovorax</taxon>
    </lineage>
</organism>
<gene>
    <name evidence="3" type="ORF">J2739_005188</name>
</gene>
<keyword evidence="2" id="KW-0472">Membrane</keyword>
<reference evidence="3 4" key="1">
    <citation type="submission" date="2023-07" db="EMBL/GenBank/DDBJ databases">
        <title>Sorghum-associated microbial communities from plants grown in Nebraska, USA.</title>
        <authorList>
            <person name="Schachtman D."/>
        </authorList>
    </citation>
    <scope>NUCLEOTIDE SEQUENCE [LARGE SCALE GENOMIC DNA]</scope>
    <source>
        <strain evidence="3 4">DS1781</strain>
    </source>
</reference>
<feature type="compositionally biased region" description="Polar residues" evidence="1">
    <location>
        <begin position="1"/>
        <end position="11"/>
    </location>
</feature>
<keyword evidence="2" id="KW-0812">Transmembrane</keyword>